<evidence type="ECO:0000256" key="1">
    <source>
        <dbReference type="SAM" id="Phobius"/>
    </source>
</evidence>
<reference evidence="3 4" key="1">
    <citation type="submission" date="2019-03" db="EMBL/GenBank/DDBJ databases">
        <title>Genomic Encyclopedia of Type Strains, Phase IV (KMG-IV): sequencing the most valuable type-strain genomes for metagenomic binning, comparative biology and taxonomic classification.</title>
        <authorList>
            <person name="Goeker M."/>
        </authorList>
    </citation>
    <scope>NUCLEOTIDE SEQUENCE [LARGE SCALE GENOMIC DNA]</scope>
    <source>
        <strain evidence="3 4">DSM 17974</strain>
    </source>
</reference>
<evidence type="ECO:0000256" key="2">
    <source>
        <dbReference type="SAM" id="SignalP"/>
    </source>
</evidence>
<feature type="transmembrane region" description="Helical" evidence="1">
    <location>
        <begin position="208"/>
        <end position="232"/>
    </location>
</feature>
<proteinExistence type="predicted"/>
<evidence type="ECO:0000313" key="4">
    <source>
        <dbReference type="Proteomes" id="UP000294581"/>
    </source>
</evidence>
<feature type="transmembrane region" description="Helical" evidence="1">
    <location>
        <begin position="147"/>
        <end position="165"/>
    </location>
</feature>
<keyword evidence="2" id="KW-0732">Signal</keyword>
<dbReference type="EMBL" id="SORF01000011">
    <property type="protein sequence ID" value="TDY43395.1"/>
    <property type="molecule type" value="Genomic_DNA"/>
</dbReference>
<feature type="transmembrane region" description="Helical" evidence="1">
    <location>
        <begin position="323"/>
        <end position="356"/>
    </location>
</feature>
<gene>
    <name evidence="3" type="ORF">C7445_11142</name>
</gene>
<dbReference type="RefSeq" id="WP_243835142.1">
    <property type="nucleotide sequence ID" value="NZ_SORF01000011.1"/>
</dbReference>
<sequence>MRRIVVMLCACVVCCLLTWIVPATNASADTAAPSLTQAEAQAQNAIQQAAQTQLDHLPTQTIDEYWQDLLNEYGGYLPNVSGPGLVKSVLQNGPPNFASVTHGLIRYFFQELVDDAGLLGSILILCVAGAVLKTLQTSFEQESISELADMVVCFVLIALVAHSFVETIGAARHAIETMNHFMLATVPLTVTLLAASGSIASAAFFQPMLLFTVHFVSNMVFYVVFPLIFFAAVLDLTSALSIRYTLTRLAGLIRTVSVAILSFGLAVFIGISTVQGAGKGIVDGVVLRTMKLGVSTFVPVVGKAISDAAETVLSASLLVKNAVGVAGLVVITLIAVFPALKILAVATMYGGSAAFMQPLGETPIVACLGSLGKTMVLVFACVAGVALMFFFAICILLASANLAVMTA</sequence>
<dbReference type="InterPro" id="IPR014194">
    <property type="entry name" value="Spore_III_AE"/>
</dbReference>
<organism evidence="3 4">
    <name type="scientific">Alicyclobacillus sacchari</name>
    <dbReference type="NCBI Taxonomy" id="392010"/>
    <lineage>
        <taxon>Bacteria</taxon>
        <taxon>Bacillati</taxon>
        <taxon>Bacillota</taxon>
        <taxon>Bacilli</taxon>
        <taxon>Bacillales</taxon>
        <taxon>Alicyclobacillaceae</taxon>
        <taxon>Alicyclobacillus</taxon>
    </lineage>
</organism>
<comment type="caution">
    <text evidence="3">The sequence shown here is derived from an EMBL/GenBank/DDBJ whole genome shotgun (WGS) entry which is preliminary data.</text>
</comment>
<dbReference type="NCBIfam" id="TIGR02829">
    <property type="entry name" value="spore_III_AE"/>
    <property type="match status" value="1"/>
</dbReference>
<feature type="transmembrane region" description="Helical" evidence="1">
    <location>
        <begin position="376"/>
        <end position="404"/>
    </location>
</feature>
<evidence type="ECO:0000313" key="3">
    <source>
        <dbReference type="EMBL" id="TDY43395.1"/>
    </source>
</evidence>
<dbReference type="Pfam" id="PF09546">
    <property type="entry name" value="Spore_III_AE"/>
    <property type="match status" value="1"/>
</dbReference>
<keyword evidence="1" id="KW-1133">Transmembrane helix</keyword>
<feature type="transmembrane region" description="Helical" evidence="1">
    <location>
        <begin position="252"/>
        <end position="271"/>
    </location>
</feature>
<dbReference type="AlphaFoldDB" id="A0A4V3HE19"/>
<feature type="signal peptide" evidence="2">
    <location>
        <begin position="1"/>
        <end position="28"/>
    </location>
</feature>
<keyword evidence="1" id="KW-0472">Membrane</keyword>
<protein>
    <submittedName>
        <fullName evidence="3">Stage III sporulation protein AE</fullName>
    </submittedName>
</protein>
<name>A0A4V3HE19_9BACL</name>
<accession>A0A4V3HE19</accession>
<feature type="transmembrane region" description="Helical" evidence="1">
    <location>
        <begin position="116"/>
        <end position="135"/>
    </location>
</feature>
<dbReference type="Proteomes" id="UP000294581">
    <property type="component" value="Unassembled WGS sequence"/>
</dbReference>
<keyword evidence="1" id="KW-0812">Transmembrane</keyword>
<feature type="chain" id="PRO_5020601862" evidence="2">
    <location>
        <begin position="29"/>
        <end position="407"/>
    </location>
</feature>
<keyword evidence="4" id="KW-1185">Reference proteome</keyword>
<feature type="transmembrane region" description="Helical" evidence="1">
    <location>
        <begin position="177"/>
        <end position="196"/>
    </location>
</feature>